<evidence type="ECO:0000313" key="2">
    <source>
        <dbReference type="Proteomes" id="UP000236664"/>
    </source>
</evidence>
<protein>
    <recommendedName>
        <fullName evidence="3">NAD(P)-binding domain-containing protein</fullName>
    </recommendedName>
</protein>
<accession>A0A2K0WM38</accession>
<dbReference type="InterPro" id="IPR036291">
    <property type="entry name" value="NAD(P)-bd_dom_sf"/>
</dbReference>
<dbReference type="EMBL" id="MTQA01000054">
    <property type="protein sequence ID" value="PNP83336.1"/>
    <property type="molecule type" value="Genomic_DNA"/>
</dbReference>
<dbReference type="STRING" id="42673.A0A2K0WM38"/>
<comment type="caution">
    <text evidence="1">The sequence shown here is derived from an EMBL/GenBank/DDBJ whole genome shotgun (WGS) entry which is preliminary data.</text>
</comment>
<proteinExistence type="predicted"/>
<name>A0A2K0WM38_GIBNY</name>
<dbReference type="Proteomes" id="UP000236664">
    <property type="component" value="Unassembled WGS sequence"/>
</dbReference>
<gene>
    <name evidence="1" type="ORF">FNYG_03658</name>
</gene>
<reference evidence="1 2" key="1">
    <citation type="submission" date="2017-06" db="EMBL/GenBank/DDBJ databases">
        <title>Genome of Fusarium nygamai isolate CS10214.</title>
        <authorList>
            <person name="Gardiner D.M."/>
            <person name="Obanor F."/>
            <person name="Kazan K."/>
        </authorList>
    </citation>
    <scope>NUCLEOTIDE SEQUENCE [LARGE SCALE GENOMIC DNA]</scope>
    <source>
        <strain evidence="1 2">CS10214</strain>
    </source>
</reference>
<sequence length="62" mass="7099">MHDAHPDYDKTLYIRNEDRAEIISKTYPEVKFVYGDLASTDVIEKAASEADVVVRKINISQE</sequence>
<dbReference type="AlphaFoldDB" id="A0A2K0WM38"/>
<organism evidence="1 2">
    <name type="scientific">Gibberella nygamai</name>
    <name type="common">Bean root rot disease fungus</name>
    <name type="synonym">Fusarium nygamai</name>
    <dbReference type="NCBI Taxonomy" id="42673"/>
    <lineage>
        <taxon>Eukaryota</taxon>
        <taxon>Fungi</taxon>
        <taxon>Dikarya</taxon>
        <taxon>Ascomycota</taxon>
        <taxon>Pezizomycotina</taxon>
        <taxon>Sordariomycetes</taxon>
        <taxon>Hypocreomycetidae</taxon>
        <taxon>Hypocreales</taxon>
        <taxon>Nectriaceae</taxon>
        <taxon>Fusarium</taxon>
        <taxon>Fusarium fujikuroi species complex</taxon>
    </lineage>
</organism>
<dbReference type="OrthoDB" id="2130169at2759"/>
<evidence type="ECO:0008006" key="3">
    <source>
        <dbReference type="Google" id="ProtNLM"/>
    </source>
</evidence>
<evidence type="ECO:0000313" key="1">
    <source>
        <dbReference type="EMBL" id="PNP83336.1"/>
    </source>
</evidence>
<keyword evidence="2" id="KW-1185">Reference proteome</keyword>
<dbReference type="SUPFAM" id="SSF51735">
    <property type="entry name" value="NAD(P)-binding Rossmann-fold domains"/>
    <property type="match status" value="1"/>
</dbReference>